<keyword evidence="8" id="KW-1185">Reference proteome</keyword>
<proteinExistence type="inferred from homology"/>
<keyword evidence="5" id="KW-0560">Oxidoreductase</keyword>
<evidence type="ECO:0000256" key="3">
    <source>
        <dbReference type="ARBA" id="ARBA00022630"/>
    </source>
</evidence>
<evidence type="ECO:0000313" key="7">
    <source>
        <dbReference type="EMBL" id="MCQ8184408.1"/>
    </source>
</evidence>
<evidence type="ECO:0000256" key="4">
    <source>
        <dbReference type="ARBA" id="ARBA00022827"/>
    </source>
</evidence>
<name>A0A9X2L7J3_9PROT</name>
<accession>A0A9X2L7J3</accession>
<dbReference type="RefSeq" id="WP_256618210.1">
    <property type="nucleotide sequence ID" value="NZ_JANIBC010000001.1"/>
</dbReference>
<evidence type="ECO:0000256" key="1">
    <source>
        <dbReference type="ARBA" id="ARBA00001974"/>
    </source>
</evidence>
<dbReference type="GO" id="GO:0016614">
    <property type="term" value="F:oxidoreductase activity, acting on CH-OH group of donors"/>
    <property type="evidence" value="ECO:0007669"/>
    <property type="project" value="InterPro"/>
</dbReference>
<evidence type="ECO:0000256" key="5">
    <source>
        <dbReference type="ARBA" id="ARBA00023002"/>
    </source>
</evidence>
<reference evidence="7" key="1">
    <citation type="submission" date="2022-07" db="EMBL/GenBank/DDBJ databases">
        <title>Parvularcula maris sp. nov., an algicidal bacterium isolated from seawater.</title>
        <authorList>
            <person name="Li F."/>
        </authorList>
    </citation>
    <scope>NUCLEOTIDE SEQUENCE</scope>
    <source>
        <strain evidence="7">BGMRC 0090</strain>
    </source>
</reference>
<gene>
    <name evidence="7" type="ORF">NOG11_03320</name>
</gene>
<dbReference type="Gene3D" id="3.50.50.60">
    <property type="entry name" value="FAD/NAD(P)-binding domain"/>
    <property type="match status" value="2"/>
</dbReference>
<evidence type="ECO:0000256" key="2">
    <source>
        <dbReference type="ARBA" id="ARBA00010790"/>
    </source>
</evidence>
<sequence length="491" mass="54316">MLRDFKNIDPDDLTDSYDLCVAGTGPAGMTVARKVASKGGRVLLLEAGGLAPSPESRDVYKGRDIGPVPYNHIEKCRLRHFGGTSGHWAGRCAIFDREDFEKAAGSDLPGWPIGYDEVYRHLEEAKSILDVPQADLEPTPLPFEDSFYRKGAAARSTPTRFGPKYKDEIEQSDRIDCLYNANVTDLVVSDDGQQVEKVIVTGYDGKRAEIAAKAFVIAFGAMENARFLLNANTQQEEGVGNQNDMVGRAFMEHFEINFGTITSTEDGFWKRFLDERGHMPHLMPKDEILRETGVGNSVVVVKSGATRRFYGRLAPLREARSKMACSVPLFRANKGDASCPDEYFIGTLMEQVPNRESRIMVDPDDPDQFGKARLLLHYAVAERDWETIEQHAFALGKMVARLNVGRLKVSEELFDRTIPIGAHCHHMGTTRMSVRPEDGVVDKDSRVHGLSNLYMAGASVFSTGGGANPTLTIVSLSLRLGEHLSRELSLS</sequence>
<dbReference type="PANTHER" id="PTHR42784:SF1">
    <property type="entry name" value="PYRANOSE 2-OXIDASE"/>
    <property type="match status" value="1"/>
</dbReference>
<dbReference type="PANTHER" id="PTHR42784">
    <property type="entry name" value="PYRANOSE 2-OXIDASE"/>
    <property type="match status" value="1"/>
</dbReference>
<protein>
    <submittedName>
        <fullName evidence="7">GMC family oxidoreductase</fullName>
    </submittedName>
</protein>
<keyword evidence="4" id="KW-0274">FAD</keyword>
<dbReference type="Proteomes" id="UP001142610">
    <property type="component" value="Unassembled WGS sequence"/>
</dbReference>
<comment type="cofactor">
    <cofactor evidence="1">
        <name>FAD</name>
        <dbReference type="ChEBI" id="CHEBI:57692"/>
    </cofactor>
</comment>
<organism evidence="7 8">
    <name type="scientific">Parvularcula maris</name>
    <dbReference type="NCBI Taxonomy" id="2965077"/>
    <lineage>
        <taxon>Bacteria</taxon>
        <taxon>Pseudomonadati</taxon>
        <taxon>Pseudomonadota</taxon>
        <taxon>Alphaproteobacteria</taxon>
        <taxon>Parvularculales</taxon>
        <taxon>Parvularculaceae</taxon>
        <taxon>Parvularcula</taxon>
    </lineage>
</organism>
<feature type="domain" description="Glucose-methanol-choline oxidoreductase C-terminal" evidence="6">
    <location>
        <begin position="353"/>
        <end position="476"/>
    </location>
</feature>
<evidence type="ECO:0000259" key="6">
    <source>
        <dbReference type="Pfam" id="PF05199"/>
    </source>
</evidence>
<evidence type="ECO:0000313" key="8">
    <source>
        <dbReference type="Proteomes" id="UP001142610"/>
    </source>
</evidence>
<dbReference type="InterPro" id="IPR051473">
    <property type="entry name" value="P2Ox-like"/>
</dbReference>
<comment type="similarity">
    <text evidence="2">Belongs to the GMC oxidoreductase family.</text>
</comment>
<comment type="caution">
    <text evidence="7">The sequence shown here is derived from an EMBL/GenBank/DDBJ whole genome shotgun (WGS) entry which is preliminary data.</text>
</comment>
<dbReference type="SUPFAM" id="SSF51905">
    <property type="entry name" value="FAD/NAD(P)-binding domain"/>
    <property type="match status" value="1"/>
</dbReference>
<dbReference type="InterPro" id="IPR007867">
    <property type="entry name" value="GMC_OxRtase_C"/>
</dbReference>
<keyword evidence="3" id="KW-0285">Flavoprotein</keyword>
<dbReference type="InterPro" id="IPR036188">
    <property type="entry name" value="FAD/NAD-bd_sf"/>
</dbReference>
<dbReference type="AlphaFoldDB" id="A0A9X2L7J3"/>
<dbReference type="EMBL" id="JANIBC010000001">
    <property type="protein sequence ID" value="MCQ8184408.1"/>
    <property type="molecule type" value="Genomic_DNA"/>
</dbReference>
<dbReference type="Pfam" id="PF05199">
    <property type="entry name" value="GMC_oxred_C"/>
    <property type="match status" value="1"/>
</dbReference>